<reference evidence="2 3" key="1">
    <citation type="journal article" date="2017" name="Nature">
        <title>The Apostasia genome and the evolution of orchids.</title>
        <authorList>
            <person name="Zhang G.Q."/>
            <person name="Liu K.W."/>
            <person name="Li Z."/>
            <person name="Lohaus R."/>
            <person name="Hsiao Y.Y."/>
            <person name="Niu S.C."/>
            <person name="Wang J.Y."/>
            <person name="Lin Y.C."/>
            <person name="Xu Q."/>
            <person name="Chen L.J."/>
            <person name="Yoshida K."/>
            <person name="Fujiwara S."/>
            <person name="Wang Z.W."/>
            <person name="Zhang Y.Q."/>
            <person name="Mitsuda N."/>
            <person name="Wang M."/>
            <person name="Liu G.H."/>
            <person name="Pecoraro L."/>
            <person name="Huang H.X."/>
            <person name="Xiao X.J."/>
            <person name="Lin M."/>
            <person name="Wu X.Y."/>
            <person name="Wu W.L."/>
            <person name="Chen Y.Y."/>
            <person name="Chang S.B."/>
            <person name="Sakamoto S."/>
            <person name="Ohme-Takagi M."/>
            <person name="Yagi M."/>
            <person name="Zeng S.J."/>
            <person name="Shen C.Y."/>
            <person name="Yeh C.M."/>
            <person name="Luo Y.B."/>
            <person name="Tsai W.C."/>
            <person name="Van de Peer Y."/>
            <person name="Liu Z.J."/>
        </authorList>
    </citation>
    <scope>NUCLEOTIDE SEQUENCE [LARGE SCALE GENOMIC DNA]</scope>
    <source>
        <strain evidence="3">cv. Shenzhen</strain>
        <tissue evidence="2">Stem</tissue>
    </source>
</reference>
<protein>
    <submittedName>
        <fullName evidence="2">Uncharacterized protein</fullName>
    </submittedName>
</protein>
<feature type="transmembrane region" description="Helical" evidence="1">
    <location>
        <begin position="307"/>
        <end position="326"/>
    </location>
</feature>
<dbReference type="EMBL" id="KZ451980">
    <property type="protein sequence ID" value="PKA55171.1"/>
    <property type="molecule type" value="Genomic_DNA"/>
</dbReference>
<dbReference type="OrthoDB" id="419711at2759"/>
<feature type="transmembrane region" description="Helical" evidence="1">
    <location>
        <begin position="118"/>
        <end position="139"/>
    </location>
</feature>
<dbReference type="GO" id="GO:0016020">
    <property type="term" value="C:membrane"/>
    <property type="evidence" value="ECO:0007669"/>
    <property type="project" value="TreeGrafter"/>
</dbReference>
<keyword evidence="1" id="KW-0472">Membrane</keyword>
<feature type="transmembrane region" description="Helical" evidence="1">
    <location>
        <begin position="270"/>
        <end position="295"/>
    </location>
</feature>
<keyword evidence="1" id="KW-0812">Transmembrane</keyword>
<dbReference type="PANTHER" id="PTHR12242:SF22">
    <property type="entry name" value="OS02G0130600 PROTEIN"/>
    <property type="match status" value="1"/>
</dbReference>
<gene>
    <name evidence="2" type="ORF">AXF42_Ash003808</name>
</gene>
<evidence type="ECO:0000313" key="2">
    <source>
        <dbReference type="EMBL" id="PKA55171.1"/>
    </source>
</evidence>
<accession>A0A2I0AI05</accession>
<evidence type="ECO:0000256" key="1">
    <source>
        <dbReference type="SAM" id="Phobius"/>
    </source>
</evidence>
<proteinExistence type="predicted"/>
<dbReference type="Proteomes" id="UP000236161">
    <property type="component" value="Unassembled WGS sequence"/>
</dbReference>
<dbReference type="PANTHER" id="PTHR12242">
    <property type="entry name" value="OS02G0130600 PROTEIN-RELATED"/>
    <property type="match status" value="1"/>
</dbReference>
<feature type="transmembrane region" description="Helical" evidence="1">
    <location>
        <begin position="89"/>
        <end position="112"/>
    </location>
</feature>
<feature type="transmembrane region" description="Helical" evidence="1">
    <location>
        <begin position="29"/>
        <end position="50"/>
    </location>
</feature>
<organism evidence="2 3">
    <name type="scientific">Apostasia shenzhenica</name>
    <dbReference type="NCBI Taxonomy" id="1088818"/>
    <lineage>
        <taxon>Eukaryota</taxon>
        <taxon>Viridiplantae</taxon>
        <taxon>Streptophyta</taxon>
        <taxon>Embryophyta</taxon>
        <taxon>Tracheophyta</taxon>
        <taxon>Spermatophyta</taxon>
        <taxon>Magnoliopsida</taxon>
        <taxon>Liliopsida</taxon>
        <taxon>Asparagales</taxon>
        <taxon>Orchidaceae</taxon>
        <taxon>Apostasioideae</taxon>
        <taxon>Apostasia</taxon>
    </lineage>
</organism>
<name>A0A2I0AI05_9ASPA</name>
<keyword evidence="3" id="KW-1185">Reference proteome</keyword>
<evidence type="ECO:0000313" key="3">
    <source>
        <dbReference type="Proteomes" id="UP000236161"/>
    </source>
</evidence>
<keyword evidence="1" id="KW-1133">Transmembrane helix</keyword>
<dbReference type="AlphaFoldDB" id="A0A2I0AI05"/>
<sequence>MHFSTGPSRNSWQPKMGPDTTDPSYWFNWRFLLCSLCVLFSMVIASILIWKYEGSDLEEAERQEAPNGTLGSLYDHESWRPCIKSIHPVWLLVFRIVAFLIFVVLLIINILVDGASMMYYYTQWTFVLVTIYFGLGSLLSAYGCHQFRNEVAGARIDRVRCAEHGTYVPPRYGETENSPEFAKNCVFQENPNNKKVAGFGSYLFQIVYQTNAGAVMLTDFVFWLIIYPFLAKNDYELDFIQIGVHSLNAPFLLFDTAMNSLRFPWFRIAYFLLWTSFYVIFQWVIHASISIWWPYPFLDLSSSYAPIWYLSVAVLHVPCYAVFPLIMKLKHSLLIRCFPSSYYPAQ</sequence>